<evidence type="ECO:0000313" key="3">
    <source>
        <dbReference type="EMBL" id="VEU59439.1"/>
    </source>
</evidence>
<sequence length="84" mass="9244">MLKEKLKKLNNDQLENIGGAGFAAIVPFIPLIVNSIGSILASIKMFTSSSGEYKTKDTTQKWNSDTKSSNNNNSSSQPIYIIQY</sequence>
<dbReference type="Proteomes" id="UP000289440">
    <property type="component" value="Chromosome"/>
</dbReference>
<evidence type="ECO:0000256" key="1">
    <source>
        <dbReference type="SAM" id="MobiDB-lite"/>
    </source>
</evidence>
<dbReference type="RefSeq" id="WP_129719828.1">
    <property type="nucleotide sequence ID" value="NZ_LR214951.1"/>
</dbReference>
<name>A0A449A5D3_9BACT</name>
<organism evidence="3 4">
    <name type="scientific">Mesomycoplasma neurolyticum</name>
    <dbReference type="NCBI Taxonomy" id="2120"/>
    <lineage>
        <taxon>Bacteria</taxon>
        <taxon>Bacillati</taxon>
        <taxon>Mycoplasmatota</taxon>
        <taxon>Mycoplasmoidales</taxon>
        <taxon>Metamycoplasmataceae</taxon>
        <taxon>Mesomycoplasma</taxon>
    </lineage>
</organism>
<dbReference type="EMBL" id="LR214951">
    <property type="protein sequence ID" value="VEU59439.1"/>
    <property type="molecule type" value="Genomic_DNA"/>
</dbReference>
<dbReference type="OrthoDB" id="400697at2"/>
<keyword evidence="4" id="KW-1185">Reference proteome</keyword>
<dbReference type="AlphaFoldDB" id="A0A449A5D3"/>
<gene>
    <name evidence="3" type="ORF">NCTC10166_00412</name>
</gene>
<keyword evidence="2" id="KW-0472">Membrane</keyword>
<dbReference type="KEGG" id="mnu:NCTC10166_00412"/>
<keyword evidence="2" id="KW-1133">Transmembrane helix</keyword>
<protein>
    <submittedName>
        <fullName evidence="3">Uncharacterized protein</fullName>
    </submittedName>
</protein>
<keyword evidence="2" id="KW-0812">Transmembrane</keyword>
<feature type="transmembrane region" description="Helical" evidence="2">
    <location>
        <begin position="20"/>
        <end position="43"/>
    </location>
</feature>
<evidence type="ECO:0000256" key="2">
    <source>
        <dbReference type="SAM" id="Phobius"/>
    </source>
</evidence>
<evidence type="ECO:0000313" key="4">
    <source>
        <dbReference type="Proteomes" id="UP000289440"/>
    </source>
</evidence>
<feature type="region of interest" description="Disordered" evidence="1">
    <location>
        <begin position="52"/>
        <end position="77"/>
    </location>
</feature>
<proteinExistence type="predicted"/>
<reference evidence="3 4" key="1">
    <citation type="submission" date="2019-01" db="EMBL/GenBank/DDBJ databases">
        <authorList>
            <consortium name="Pathogen Informatics"/>
        </authorList>
    </citation>
    <scope>NUCLEOTIDE SEQUENCE [LARGE SCALE GENOMIC DNA]</scope>
    <source>
        <strain evidence="3 4">NCTC10166</strain>
    </source>
</reference>
<accession>A0A449A5D3</accession>